<proteinExistence type="predicted"/>
<accession>A0A0B7C0R7</accession>
<feature type="compositionally biased region" description="Polar residues" evidence="1">
    <location>
        <begin position="44"/>
        <end position="61"/>
    </location>
</feature>
<organism evidence="2">
    <name type="scientific">Arion vulgaris</name>
    <dbReference type="NCBI Taxonomy" id="1028688"/>
    <lineage>
        <taxon>Eukaryota</taxon>
        <taxon>Metazoa</taxon>
        <taxon>Spiralia</taxon>
        <taxon>Lophotrochozoa</taxon>
        <taxon>Mollusca</taxon>
        <taxon>Gastropoda</taxon>
        <taxon>Heterobranchia</taxon>
        <taxon>Euthyneura</taxon>
        <taxon>Panpulmonata</taxon>
        <taxon>Eupulmonata</taxon>
        <taxon>Stylommatophora</taxon>
        <taxon>Helicina</taxon>
        <taxon>Arionoidea</taxon>
        <taxon>Arionidae</taxon>
        <taxon>Arion</taxon>
    </lineage>
</organism>
<reference evidence="2" key="1">
    <citation type="submission" date="2014-12" db="EMBL/GenBank/DDBJ databases">
        <title>Insight into the proteome of Arion vulgaris.</title>
        <authorList>
            <person name="Aradska J."/>
            <person name="Bulat T."/>
            <person name="Smidak R."/>
            <person name="Sarate P."/>
            <person name="Gangsoo J."/>
            <person name="Sialana F."/>
            <person name="Bilban M."/>
            <person name="Lubec G."/>
        </authorList>
    </citation>
    <scope>NUCLEOTIDE SEQUENCE</scope>
    <source>
        <tissue evidence="2">Skin</tissue>
    </source>
</reference>
<sequence>ERQLLSEEKQHIKELILQITKQDTEWKLKTNTDIEDIKTAISNIDGGQQTTKPESTRTTRAQSKKHHI</sequence>
<evidence type="ECO:0000313" key="2">
    <source>
        <dbReference type="EMBL" id="CEK98010.1"/>
    </source>
</evidence>
<evidence type="ECO:0000256" key="1">
    <source>
        <dbReference type="SAM" id="MobiDB-lite"/>
    </source>
</evidence>
<name>A0A0B7C0R7_9EUPU</name>
<feature type="non-terminal residue" evidence="2">
    <location>
        <position position="1"/>
    </location>
</feature>
<dbReference type="AlphaFoldDB" id="A0A0B7C0R7"/>
<dbReference type="EMBL" id="HACG01051139">
    <property type="protein sequence ID" value="CEK98010.1"/>
    <property type="molecule type" value="Transcribed_RNA"/>
</dbReference>
<protein>
    <submittedName>
        <fullName evidence="2">Uncharacterized protein</fullName>
    </submittedName>
</protein>
<feature type="region of interest" description="Disordered" evidence="1">
    <location>
        <begin position="44"/>
        <end position="68"/>
    </location>
</feature>
<gene>
    <name evidence="2" type="primary">ORF217513</name>
</gene>